<dbReference type="PROSITE" id="PS00463">
    <property type="entry name" value="ZN2_CY6_FUNGAL_1"/>
    <property type="match status" value="1"/>
</dbReference>
<dbReference type="InterPro" id="IPR007219">
    <property type="entry name" value="XnlR_reg_dom"/>
</dbReference>
<evidence type="ECO:0000256" key="2">
    <source>
        <dbReference type="ARBA" id="ARBA00022833"/>
    </source>
</evidence>
<dbReference type="AlphaFoldDB" id="A0A8H4P702"/>
<organism evidence="9 10">
    <name type="scientific">Fusarium austroafricanum</name>
    <dbReference type="NCBI Taxonomy" id="2364996"/>
    <lineage>
        <taxon>Eukaryota</taxon>
        <taxon>Fungi</taxon>
        <taxon>Dikarya</taxon>
        <taxon>Ascomycota</taxon>
        <taxon>Pezizomycotina</taxon>
        <taxon>Sordariomycetes</taxon>
        <taxon>Hypocreomycetidae</taxon>
        <taxon>Hypocreales</taxon>
        <taxon>Nectriaceae</taxon>
        <taxon>Fusarium</taxon>
        <taxon>Fusarium concolor species complex</taxon>
    </lineage>
</organism>
<sequence>MEQPRRRRRPAVSCTLCRKRKIRCNREWPCNHCMRSRRGECVYVNPHPGPSSKTAKPIQPLVTDTGDDFNGAPLPTPEDHVVLPSGMATASSSTGVPTPLSQSSSQELESLKNKVRQLEDQLSATTVSPSQLTPTSNVETSISHLGGTFHMHSQGRPSGPLTIPRAVSHKTRFFGQSHIFCGMPLLMDVIQATDPYSTESSDLIVGVQKCKAMARRIKAQRAPEWPTPLTTELVSKAISDDLVQRYLNTVEKIYRILHVPTFMKKYDAIWTTDSEPDRDFVAQLKLVHALGATTYDDKFSLRPSAIRWVYEVQTWISEPEFKSRLNIQFVQTNILLLLARDSISVGGETFWIACGSLPRIAMSMGLHRDPALLPKTTTLVCEMRRRLWNTILELCLHSSLQSGGAPMILMDQFDTKPPGNFDDDQLMVENTIPRPDNVFTEMSTSRALRKSFPARLKVVQLLNDLKPSDCYPDTLRLDSQLKTSYKEASHMLKTCQKGQLSPSDLELCAVDFIMRRYLCALHFPYYGLSLQEPRYAFSRQMSVETAFKIWATVSPAAVSADTSEGRKQFARFINCTAGFFRIAAWQASMVLMLELRNEAREDDGLSPLPCRQDLVNVMDDSISWNVMCIEAGETNMKGHLVHSMLIAQIKGIMRHLSETEVIEGMVKAGEEAGRESLAIYESLLAQLQPEGVEPQELPGMDFTFGESWDFTMVESFLDGGEADPMSWLF</sequence>
<keyword evidence="4" id="KW-0238">DNA-binding</keyword>
<evidence type="ECO:0000256" key="3">
    <source>
        <dbReference type="ARBA" id="ARBA00023015"/>
    </source>
</evidence>
<accession>A0A8H4P702</accession>
<evidence type="ECO:0000313" key="9">
    <source>
        <dbReference type="EMBL" id="KAF4450392.1"/>
    </source>
</evidence>
<keyword evidence="2" id="KW-0862">Zinc</keyword>
<reference evidence="9" key="1">
    <citation type="submission" date="2020-01" db="EMBL/GenBank/DDBJ databases">
        <title>Identification and distribution of gene clusters putatively required for synthesis of sphingolipid metabolism inhibitors in phylogenetically diverse species of the filamentous fungus Fusarium.</title>
        <authorList>
            <person name="Kim H.-S."/>
            <person name="Busman M."/>
            <person name="Brown D.W."/>
            <person name="Divon H."/>
            <person name="Uhlig S."/>
            <person name="Proctor R.H."/>
        </authorList>
    </citation>
    <scope>NUCLEOTIDE SEQUENCE</scope>
    <source>
        <strain evidence="9">NRRL 53441</strain>
    </source>
</reference>
<dbReference type="GO" id="GO:0008270">
    <property type="term" value="F:zinc ion binding"/>
    <property type="evidence" value="ECO:0007669"/>
    <property type="project" value="InterPro"/>
</dbReference>
<dbReference type="InterPro" id="IPR051430">
    <property type="entry name" value="Fungal_TF_Env_Response"/>
</dbReference>
<dbReference type="SMART" id="SM00906">
    <property type="entry name" value="Fungal_trans"/>
    <property type="match status" value="1"/>
</dbReference>
<comment type="caution">
    <text evidence="9">The sequence shown here is derived from an EMBL/GenBank/DDBJ whole genome shotgun (WGS) entry which is preliminary data.</text>
</comment>
<feature type="region of interest" description="Disordered" evidence="7">
    <location>
        <begin position="70"/>
        <end position="112"/>
    </location>
</feature>
<dbReference type="GO" id="GO:0005634">
    <property type="term" value="C:nucleus"/>
    <property type="evidence" value="ECO:0007669"/>
    <property type="project" value="TreeGrafter"/>
</dbReference>
<gene>
    <name evidence="9" type="ORF">F53441_6516</name>
</gene>
<dbReference type="Gene3D" id="4.10.240.10">
    <property type="entry name" value="Zn(2)-C6 fungal-type DNA-binding domain"/>
    <property type="match status" value="1"/>
</dbReference>
<proteinExistence type="predicted"/>
<dbReference type="SUPFAM" id="SSF57701">
    <property type="entry name" value="Zn2/Cys6 DNA-binding domain"/>
    <property type="match status" value="1"/>
</dbReference>
<dbReference type="GO" id="GO:0000978">
    <property type="term" value="F:RNA polymerase II cis-regulatory region sequence-specific DNA binding"/>
    <property type="evidence" value="ECO:0007669"/>
    <property type="project" value="TreeGrafter"/>
</dbReference>
<dbReference type="PANTHER" id="PTHR31944:SF131">
    <property type="entry name" value="HEME-RESPONSIVE ZINC FINGER TRANSCRIPTION FACTOR HAP1"/>
    <property type="match status" value="1"/>
</dbReference>
<dbReference type="CDD" id="cd12148">
    <property type="entry name" value="fungal_TF_MHR"/>
    <property type="match status" value="1"/>
</dbReference>
<dbReference type="Pfam" id="PF04082">
    <property type="entry name" value="Fungal_trans"/>
    <property type="match status" value="1"/>
</dbReference>
<dbReference type="PANTHER" id="PTHR31944">
    <property type="entry name" value="HEME-RESPONSIVE ZINC FINGER TRANSCRIPTION FACTOR HAP1"/>
    <property type="match status" value="1"/>
</dbReference>
<dbReference type="PROSITE" id="PS50048">
    <property type="entry name" value="ZN2_CY6_FUNGAL_2"/>
    <property type="match status" value="1"/>
</dbReference>
<dbReference type="Pfam" id="PF00172">
    <property type="entry name" value="Zn_clus"/>
    <property type="match status" value="1"/>
</dbReference>
<dbReference type="CDD" id="cd00067">
    <property type="entry name" value="GAL4"/>
    <property type="match status" value="1"/>
</dbReference>
<protein>
    <recommendedName>
        <fullName evidence="8">Zn(2)-C6 fungal-type domain-containing protein</fullName>
    </recommendedName>
</protein>
<feature type="domain" description="Zn(2)-C6 fungal-type" evidence="8">
    <location>
        <begin position="13"/>
        <end position="43"/>
    </location>
</feature>
<evidence type="ECO:0000313" key="10">
    <source>
        <dbReference type="Proteomes" id="UP000605986"/>
    </source>
</evidence>
<evidence type="ECO:0000256" key="4">
    <source>
        <dbReference type="ARBA" id="ARBA00023125"/>
    </source>
</evidence>
<dbReference type="SMART" id="SM00066">
    <property type="entry name" value="GAL4"/>
    <property type="match status" value="1"/>
</dbReference>
<dbReference type="Proteomes" id="UP000605986">
    <property type="component" value="Unassembled WGS sequence"/>
</dbReference>
<evidence type="ECO:0000256" key="1">
    <source>
        <dbReference type="ARBA" id="ARBA00022723"/>
    </source>
</evidence>
<keyword evidence="6" id="KW-0539">Nucleus</keyword>
<keyword evidence="1" id="KW-0479">Metal-binding</keyword>
<keyword evidence="10" id="KW-1185">Reference proteome</keyword>
<dbReference type="EMBL" id="JAADJG010000251">
    <property type="protein sequence ID" value="KAF4450392.1"/>
    <property type="molecule type" value="Genomic_DNA"/>
</dbReference>
<name>A0A8H4P702_9HYPO</name>
<evidence type="ECO:0000259" key="8">
    <source>
        <dbReference type="PROSITE" id="PS50048"/>
    </source>
</evidence>
<evidence type="ECO:0000256" key="7">
    <source>
        <dbReference type="SAM" id="MobiDB-lite"/>
    </source>
</evidence>
<dbReference type="GO" id="GO:0006351">
    <property type="term" value="P:DNA-templated transcription"/>
    <property type="evidence" value="ECO:0007669"/>
    <property type="project" value="InterPro"/>
</dbReference>
<dbReference type="OrthoDB" id="4337792at2759"/>
<evidence type="ECO:0000256" key="6">
    <source>
        <dbReference type="ARBA" id="ARBA00023242"/>
    </source>
</evidence>
<dbReference type="GO" id="GO:0001228">
    <property type="term" value="F:DNA-binding transcription activator activity, RNA polymerase II-specific"/>
    <property type="evidence" value="ECO:0007669"/>
    <property type="project" value="TreeGrafter"/>
</dbReference>
<keyword evidence="3" id="KW-0805">Transcription regulation</keyword>
<evidence type="ECO:0000256" key="5">
    <source>
        <dbReference type="ARBA" id="ARBA00023163"/>
    </source>
</evidence>
<dbReference type="InterPro" id="IPR001138">
    <property type="entry name" value="Zn2Cys6_DnaBD"/>
</dbReference>
<dbReference type="InterPro" id="IPR036864">
    <property type="entry name" value="Zn2-C6_fun-type_DNA-bd_sf"/>
</dbReference>
<keyword evidence="5" id="KW-0804">Transcription</keyword>